<dbReference type="Proteomes" id="UP001144978">
    <property type="component" value="Unassembled WGS sequence"/>
</dbReference>
<comment type="caution">
    <text evidence="1">The sequence shown here is derived from an EMBL/GenBank/DDBJ whole genome shotgun (WGS) entry which is preliminary data.</text>
</comment>
<proteinExistence type="predicted"/>
<name>A0ACC1PZU9_9APHY</name>
<reference evidence="1" key="1">
    <citation type="submission" date="2022-08" db="EMBL/GenBank/DDBJ databases">
        <title>Genome Sequence of Pycnoporus sanguineus.</title>
        <authorList>
            <person name="Buettner E."/>
        </authorList>
    </citation>
    <scope>NUCLEOTIDE SEQUENCE</scope>
    <source>
        <strain evidence="1">CG-C14</strain>
    </source>
</reference>
<organism evidence="1 2">
    <name type="scientific">Trametes sanguinea</name>
    <dbReference type="NCBI Taxonomy" id="158606"/>
    <lineage>
        <taxon>Eukaryota</taxon>
        <taxon>Fungi</taxon>
        <taxon>Dikarya</taxon>
        <taxon>Basidiomycota</taxon>
        <taxon>Agaricomycotina</taxon>
        <taxon>Agaricomycetes</taxon>
        <taxon>Polyporales</taxon>
        <taxon>Polyporaceae</taxon>
        <taxon>Trametes</taxon>
    </lineage>
</organism>
<sequence length="522" mass="57761">MTRLSTAKHQKILDLDQPVNGEPLSLSDIARHVHCDRSTVQASLAFSLSKTSENSYLPLIVAERSTQPMPNDSSLRMPVPEHSHSSLPLDGNGVGEEKARLTSLGTSFLVLREAEEKSLSGDASPLVGLDASTGSRAPWMPRCTITSLRSPSWHDNDPKHTAHLVQEWLEHQNLLVLPWPPSSPDLNIIENVWAEIKKHLETYRPRPCNTEELWRVVQKLWCPAILANIHAKSEWPAMRTQHMQSTEDTLLAYITSIGSKPDTGKLQAEFRQEWQVTPPPSEVLINPPTRPLEPRNGACGSRIRGGRACELSPSQLTFLQKLPKAELHAHLNGSIPFPVLQQLATDFQSTSPGDPGLPDHVRAGIQRLQDGVVLNEIHDFFGLFPAVYALTSTPSALRRATHAVLEHFLEPQRDNGGYPQAAYLELRSTPRETPAMSRMQYIETVLEEVERYPSERAALIVSLDRRMDSRTAAECVECAVKLRQAGRRVVGIDLCGDPKVNIAGFDTNGPCAAHEGYNPTGG</sequence>
<evidence type="ECO:0000313" key="2">
    <source>
        <dbReference type="Proteomes" id="UP001144978"/>
    </source>
</evidence>
<gene>
    <name evidence="1" type="ORF">NUW54_g4320</name>
</gene>
<accession>A0ACC1PZU9</accession>
<dbReference type="EMBL" id="JANSHE010000976">
    <property type="protein sequence ID" value="KAJ3005483.1"/>
    <property type="molecule type" value="Genomic_DNA"/>
</dbReference>
<keyword evidence="2" id="KW-1185">Reference proteome</keyword>
<evidence type="ECO:0000313" key="1">
    <source>
        <dbReference type="EMBL" id="KAJ3005483.1"/>
    </source>
</evidence>
<protein>
    <submittedName>
        <fullName evidence="1">Uncharacterized protein</fullName>
    </submittedName>
</protein>